<feature type="non-terminal residue" evidence="1">
    <location>
        <position position="1"/>
    </location>
</feature>
<organism evidence="1 2">
    <name type="scientific">Thermoproteota archaeon</name>
    <dbReference type="NCBI Taxonomy" id="2056631"/>
    <lineage>
        <taxon>Archaea</taxon>
        <taxon>Thermoproteota</taxon>
    </lineage>
</organism>
<evidence type="ECO:0000313" key="2">
    <source>
        <dbReference type="Proteomes" id="UP000272051"/>
    </source>
</evidence>
<protein>
    <recommendedName>
        <fullName evidence="3">Glycosyltransferase family 1 protein</fullName>
    </recommendedName>
</protein>
<proteinExistence type="predicted"/>
<accession>A0A497ESV3</accession>
<evidence type="ECO:0008006" key="3">
    <source>
        <dbReference type="Google" id="ProtNLM"/>
    </source>
</evidence>
<sequence length="101" mass="11820">YRDAHFFIYVPWGNVAMNPPITLIEAVYHLAVPIVTYCVTKDLKFPAVNVVARPEALPMTVKELSELIVHGDYPWEELVRNFSRFYDTQRFLKQLKLLHNT</sequence>
<dbReference type="EMBL" id="QMQX01000186">
    <property type="protein sequence ID" value="RLE50001.1"/>
    <property type="molecule type" value="Genomic_DNA"/>
</dbReference>
<dbReference type="Proteomes" id="UP000272051">
    <property type="component" value="Unassembled WGS sequence"/>
</dbReference>
<reference evidence="1 2" key="1">
    <citation type="submission" date="2018-06" db="EMBL/GenBank/DDBJ databases">
        <title>Extensive metabolic versatility and redundancy in microbially diverse, dynamic hydrothermal sediments.</title>
        <authorList>
            <person name="Dombrowski N."/>
            <person name="Teske A."/>
            <person name="Baker B.J."/>
        </authorList>
    </citation>
    <scope>NUCLEOTIDE SEQUENCE [LARGE SCALE GENOMIC DNA]</scope>
    <source>
        <strain evidence="1">B34_G17</strain>
    </source>
</reference>
<comment type="caution">
    <text evidence="1">The sequence shown here is derived from an EMBL/GenBank/DDBJ whole genome shotgun (WGS) entry which is preliminary data.</text>
</comment>
<evidence type="ECO:0000313" key="1">
    <source>
        <dbReference type="EMBL" id="RLE50001.1"/>
    </source>
</evidence>
<dbReference type="AlphaFoldDB" id="A0A497ESV3"/>
<name>A0A497ESV3_9CREN</name>
<gene>
    <name evidence="1" type="ORF">DRJ33_07760</name>
</gene>